<keyword evidence="3" id="KW-1185">Reference proteome</keyword>
<evidence type="ECO:0000313" key="2">
    <source>
        <dbReference type="EMBL" id="GAA2470700.1"/>
    </source>
</evidence>
<dbReference type="EMBL" id="BAAATA010000001">
    <property type="protein sequence ID" value="GAA2470700.1"/>
    <property type="molecule type" value="Genomic_DNA"/>
</dbReference>
<comment type="caution">
    <text evidence="2">The sequence shown here is derived from an EMBL/GenBank/DDBJ whole genome shotgun (WGS) entry which is preliminary data.</text>
</comment>
<protein>
    <submittedName>
        <fullName evidence="2">Uncharacterized protein</fullName>
    </submittedName>
</protein>
<reference evidence="2 3" key="1">
    <citation type="journal article" date="2019" name="Int. J. Syst. Evol. Microbiol.">
        <title>The Global Catalogue of Microorganisms (GCM) 10K type strain sequencing project: providing services to taxonomists for standard genome sequencing and annotation.</title>
        <authorList>
            <consortium name="The Broad Institute Genomics Platform"/>
            <consortium name="The Broad Institute Genome Sequencing Center for Infectious Disease"/>
            <person name="Wu L."/>
            <person name="Ma J."/>
        </authorList>
    </citation>
    <scope>NUCLEOTIDE SEQUENCE [LARGE SCALE GENOMIC DNA]</scope>
    <source>
        <strain evidence="2 3">JCM 6307</strain>
    </source>
</reference>
<name>A0ABN3KSK3_9ACTN</name>
<feature type="region of interest" description="Disordered" evidence="1">
    <location>
        <begin position="43"/>
        <end position="81"/>
    </location>
</feature>
<dbReference type="Proteomes" id="UP001501358">
    <property type="component" value="Unassembled WGS sequence"/>
</dbReference>
<evidence type="ECO:0000256" key="1">
    <source>
        <dbReference type="SAM" id="MobiDB-lite"/>
    </source>
</evidence>
<proteinExistence type="predicted"/>
<organism evidence="2 3">
    <name type="scientific">Streptomyces thermolineatus</name>
    <dbReference type="NCBI Taxonomy" id="44033"/>
    <lineage>
        <taxon>Bacteria</taxon>
        <taxon>Bacillati</taxon>
        <taxon>Actinomycetota</taxon>
        <taxon>Actinomycetes</taxon>
        <taxon>Kitasatosporales</taxon>
        <taxon>Streptomycetaceae</taxon>
        <taxon>Streptomyces</taxon>
    </lineage>
</organism>
<gene>
    <name evidence="2" type="ORF">GCM10010406_02870</name>
</gene>
<feature type="compositionally biased region" description="Gly residues" evidence="1">
    <location>
        <begin position="63"/>
        <end position="79"/>
    </location>
</feature>
<evidence type="ECO:0000313" key="3">
    <source>
        <dbReference type="Proteomes" id="UP001501358"/>
    </source>
</evidence>
<accession>A0ABN3KSK3</accession>
<sequence length="88" mass="9587">MEFVGLLDVSRVRGHETQWSTLPAAAMRSQTGRARARVRCVRRPQHGPWGVGSRDGPRVTGRGPAGEGVRGKGGPGRDGFVGRWVRRL</sequence>